<comment type="caution">
    <text evidence="4">The sequence shown here is derived from an EMBL/GenBank/DDBJ whole genome shotgun (WGS) entry which is preliminary data.</text>
</comment>
<dbReference type="Pfam" id="PF17782">
    <property type="entry name" value="WHD_DprA"/>
    <property type="match status" value="1"/>
</dbReference>
<feature type="domain" description="DprA winged helix" evidence="3">
    <location>
        <begin position="323"/>
        <end position="374"/>
    </location>
</feature>
<evidence type="ECO:0000259" key="2">
    <source>
        <dbReference type="Pfam" id="PF02481"/>
    </source>
</evidence>
<proteinExistence type="inferred from homology"/>
<dbReference type="InterPro" id="IPR041614">
    <property type="entry name" value="DprA_WH"/>
</dbReference>
<evidence type="ECO:0000256" key="1">
    <source>
        <dbReference type="ARBA" id="ARBA00006525"/>
    </source>
</evidence>
<dbReference type="EMBL" id="QAYG01000002">
    <property type="protein sequence ID" value="PTW61463.1"/>
    <property type="molecule type" value="Genomic_DNA"/>
</dbReference>
<dbReference type="InterPro" id="IPR003488">
    <property type="entry name" value="DprA"/>
</dbReference>
<evidence type="ECO:0000313" key="4">
    <source>
        <dbReference type="EMBL" id="PTW61463.1"/>
    </source>
</evidence>
<dbReference type="InterPro" id="IPR057666">
    <property type="entry name" value="DrpA_SLOG"/>
</dbReference>
<dbReference type="Pfam" id="PF02481">
    <property type="entry name" value="DNA_processg_A"/>
    <property type="match status" value="1"/>
</dbReference>
<evidence type="ECO:0000259" key="3">
    <source>
        <dbReference type="Pfam" id="PF17782"/>
    </source>
</evidence>
<name>A0A2T5VCH3_9HYPH</name>
<protein>
    <submittedName>
        <fullName evidence="4">DNA processing protein</fullName>
    </submittedName>
</protein>
<dbReference type="Gene3D" id="3.40.50.450">
    <property type="match status" value="1"/>
</dbReference>
<dbReference type="PANTHER" id="PTHR43022:SF1">
    <property type="entry name" value="PROTEIN SMF"/>
    <property type="match status" value="1"/>
</dbReference>
<sequence>MVETPPAPARGRVLSDRQKLAWLRLIRSENVGPATFRTLLNHYGSAEAALDALPALSRRGGARRAIRVCPPADAYDEIDLLERLDARLVALGEPDYPALLRHADGPPPLLAMKGGAGLFVRHHPPVAIVGARNCSLAGSKIAGQIAGDLGAAGFIIVSGLARGIDAAAHAASLRTGTVAVFAGGLGHLYPPDNEALAARIIAEGGAWVSEMPPGWQPRSRDFPRRNRLISGISHGVVLVEAARRSGSLHTARFAAEQGRDVLAVPGSPLDPRCDGCNALIRDGAVLVRNADDVMAALDVTRSLPPLPPLVEEPGREGDLRPDDVGTDARQRIINALGPTPVDVDELIRHTDLSVSVVHIVLLELELAGRLERHPPNRVSLSG</sequence>
<dbReference type="Gene3D" id="1.10.10.10">
    <property type="entry name" value="Winged helix-like DNA-binding domain superfamily/Winged helix DNA-binding domain"/>
    <property type="match status" value="1"/>
</dbReference>
<dbReference type="RefSeq" id="WP_107989323.1">
    <property type="nucleotide sequence ID" value="NZ_QAYG01000002.1"/>
</dbReference>
<dbReference type="AlphaFoldDB" id="A0A2T5VCH3"/>
<dbReference type="NCBIfam" id="TIGR00732">
    <property type="entry name" value="dprA"/>
    <property type="match status" value="1"/>
</dbReference>
<keyword evidence="5" id="KW-1185">Reference proteome</keyword>
<accession>A0A2T5VCH3</accession>
<dbReference type="SUPFAM" id="SSF102405">
    <property type="entry name" value="MCP/YpsA-like"/>
    <property type="match status" value="1"/>
</dbReference>
<dbReference type="PANTHER" id="PTHR43022">
    <property type="entry name" value="PROTEIN SMF"/>
    <property type="match status" value="1"/>
</dbReference>
<feature type="domain" description="Smf/DprA SLOG" evidence="2">
    <location>
        <begin position="88"/>
        <end position="297"/>
    </location>
</feature>
<dbReference type="OrthoDB" id="9785707at2"/>
<evidence type="ECO:0000313" key="5">
    <source>
        <dbReference type="Proteomes" id="UP000244081"/>
    </source>
</evidence>
<dbReference type="InterPro" id="IPR036388">
    <property type="entry name" value="WH-like_DNA-bd_sf"/>
</dbReference>
<organism evidence="4 5">
    <name type="scientific">Breoghania corrubedonensis</name>
    <dbReference type="NCBI Taxonomy" id="665038"/>
    <lineage>
        <taxon>Bacteria</taxon>
        <taxon>Pseudomonadati</taxon>
        <taxon>Pseudomonadota</taxon>
        <taxon>Alphaproteobacteria</taxon>
        <taxon>Hyphomicrobiales</taxon>
        <taxon>Stappiaceae</taxon>
        <taxon>Breoghania</taxon>
    </lineage>
</organism>
<comment type="similarity">
    <text evidence="1">Belongs to the DprA/Smf family.</text>
</comment>
<dbReference type="Pfam" id="PF21102">
    <property type="entry name" value="DprA_N"/>
    <property type="match status" value="1"/>
</dbReference>
<reference evidence="4 5" key="1">
    <citation type="submission" date="2018-04" db="EMBL/GenBank/DDBJ databases">
        <title>Genomic Encyclopedia of Archaeal and Bacterial Type Strains, Phase II (KMG-II): from individual species to whole genera.</title>
        <authorList>
            <person name="Goeker M."/>
        </authorList>
    </citation>
    <scope>NUCLEOTIDE SEQUENCE [LARGE SCALE GENOMIC DNA]</scope>
    <source>
        <strain evidence="4 5">DSM 23382</strain>
    </source>
</reference>
<gene>
    <name evidence="4" type="ORF">C8N35_102173</name>
</gene>
<dbReference type="GO" id="GO:0009294">
    <property type="term" value="P:DNA-mediated transformation"/>
    <property type="evidence" value="ECO:0007669"/>
    <property type="project" value="InterPro"/>
</dbReference>
<dbReference type="Proteomes" id="UP000244081">
    <property type="component" value="Unassembled WGS sequence"/>
</dbReference>